<proteinExistence type="predicted"/>
<evidence type="ECO:0000313" key="2">
    <source>
        <dbReference type="EMBL" id="QHX43274.1"/>
    </source>
</evidence>
<accession>A0A6P1Y170</accession>
<organism evidence="2 3">
    <name type="scientific">Treponema vincentii</name>
    <dbReference type="NCBI Taxonomy" id="69710"/>
    <lineage>
        <taxon>Bacteria</taxon>
        <taxon>Pseudomonadati</taxon>
        <taxon>Spirochaetota</taxon>
        <taxon>Spirochaetia</taxon>
        <taxon>Spirochaetales</taxon>
        <taxon>Treponemataceae</taxon>
        <taxon>Treponema</taxon>
    </lineage>
</organism>
<dbReference type="KEGG" id="trz:GWP43_07235"/>
<evidence type="ECO:0000313" key="3">
    <source>
        <dbReference type="Proteomes" id="UP000464374"/>
    </source>
</evidence>
<dbReference type="EMBL" id="CP048020">
    <property type="protein sequence ID" value="QHX43274.1"/>
    <property type="molecule type" value="Genomic_DNA"/>
</dbReference>
<name>A0A6P1Y170_9SPIR</name>
<gene>
    <name evidence="2" type="ORF">GWP43_07235</name>
</gene>
<dbReference type="Proteomes" id="UP000464374">
    <property type="component" value="Chromosome"/>
</dbReference>
<dbReference type="RefSeq" id="WP_162663602.1">
    <property type="nucleotide sequence ID" value="NZ_CP048020.1"/>
</dbReference>
<sequence length="159" mass="17976">MTRTSILGHSHTKPKKVEADVGAVEPSTDDAVPREIVPAAAAYDAVITGSSTLLMSLPFFSQKIFEPLKRLLGAALTYFQTYTAPHNTFCRFGFAAYRHGWWWFQTVVSFSLEKLIVEQCTRTYTAQQPVAAQPHRQKRHGCRWFHATATFEASPQTRR</sequence>
<reference evidence="2 3" key="1">
    <citation type="submission" date="2020-01" db="EMBL/GenBank/DDBJ databases">
        <title>Complete genome sequence of a human oral phylogroup 1 Treponema sp. strain ATCC 700766, originally isolated from periodontitis dental plaque.</title>
        <authorList>
            <person name="Chan Y."/>
            <person name="Huo Y.-B."/>
            <person name="Yu X.-L."/>
            <person name="Zeng H."/>
            <person name="Leung W.-K."/>
            <person name="Watt R.M."/>
        </authorList>
    </citation>
    <scope>NUCLEOTIDE SEQUENCE [LARGE SCALE GENOMIC DNA]</scope>
    <source>
        <strain evidence="2 3">OMZ 804</strain>
    </source>
</reference>
<protein>
    <submittedName>
        <fullName evidence="2">Uncharacterized protein</fullName>
    </submittedName>
</protein>
<feature type="region of interest" description="Disordered" evidence="1">
    <location>
        <begin position="1"/>
        <end position="20"/>
    </location>
</feature>
<dbReference type="AlphaFoldDB" id="A0A6P1Y170"/>
<evidence type="ECO:0000256" key="1">
    <source>
        <dbReference type="SAM" id="MobiDB-lite"/>
    </source>
</evidence>